<comment type="caution">
    <text evidence="2">The sequence shown here is derived from an EMBL/GenBank/DDBJ whole genome shotgun (WGS) entry which is preliminary data.</text>
</comment>
<evidence type="ECO:0000313" key="2">
    <source>
        <dbReference type="EMBL" id="MBI2465624.1"/>
    </source>
</evidence>
<evidence type="ECO:0000313" key="1">
    <source>
        <dbReference type="EMBL" id="MBI2052208.1"/>
    </source>
</evidence>
<dbReference type="AlphaFoldDB" id="A0A931YD10"/>
<proteinExistence type="predicted"/>
<name>A0A931YD10_9BACT</name>
<protein>
    <submittedName>
        <fullName evidence="2">Uncharacterized protein</fullName>
    </submittedName>
</protein>
<accession>A0A931YD10</accession>
<evidence type="ECO:0000313" key="3">
    <source>
        <dbReference type="Proteomes" id="UP000709672"/>
    </source>
</evidence>
<gene>
    <name evidence="1" type="ORF">HYT38_00825</name>
    <name evidence="2" type="ORF">HYV66_00085</name>
</gene>
<dbReference type="Proteomes" id="UP000786662">
    <property type="component" value="Unassembled WGS sequence"/>
</dbReference>
<dbReference type="EMBL" id="JACOYY010000028">
    <property type="protein sequence ID" value="MBI2052208.1"/>
    <property type="molecule type" value="Genomic_DNA"/>
</dbReference>
<sequence length="238" mass="27074">MTTVASRVYKPSDFSEGLWHEVLVTLGKKGFSPEMAAEMANTKSGKADQVVAFFRSVAADPAAFFQKFYRDFCGLNVDFSTARVPEPKGDLTRILGISQGLTSNRMFEACQNHFPCWRYTEDLNQATQGLNEREPTQSYFIRVRDRAEADGSLKNLSAVQIKDKGLTTETLLERLVHEGVYFYETGHHLDTENSTLCSGSRLQDGNVPRVYWHRDKFKVNWYFPQFTYGLLRARAVVS</sequence>
<organism evidence="2 3">
    <name type="scientific">Candidatus Sungiibacteriota bacterium</name>
    <dbReference type="NCBI Taxonomy" id="2750080"/>
    <lineage>
        <taxon>Bacteria</taxon>
        <taxon>Candidatus Sungiibacteriota</taxon>
    </lineage>
</organism>
<dbReference type="EMBL" id="JACPHQ010000001">
    <property type="protein sequence ID" value="MBI2465624.1"/>
    <property type="molecule type" value="Genomic_DNA"/>
</dbReference>
<dbReference type="Proteomes" id="UP000709672">
    <property type="component" value="Unassembled WGS sequence"/>
</dbReference>
<reference evidence="2" key="1">
    <citation type="submission" date="2020-07" db="EMBL/GenBank/DDBJ databases">
        <title>Huge and variable diversity of episymbiotic CPR bacteria and DPANN archaea in groundwater ecosystems.</title>
        <authorList>
            <person name="He C.Y."/>
            <person name="Keren R."/>
            <person name="Whittaker M."/>
            <person name="Farag I.F."/>
            <person name="Doudna J."/>
            <person name="Cate J.H.D."/>
            <person name="Banfield J.F."/>
        </authorList>
    </citation>
    <scope>NUCLEOTIDE SEQUENCE</scope>
    <source>
        <strain evidence="1">NC_groundwater_191_Ag_S-0.1um_45_8</strain>
        <strain evidence="2">NC_groundwater_418_Ag_B-0.1um_45_10</strain>
    </source>
</reference>